<keyword evidence="3" id="KW-1185">Reference proteome</keyword>
<dbReference type="PANTHER" id="PTHR33130">
    <property type="entry name" value="PUTATIVE (DUF1639)-RELATED"/>
    <property type="match status" value="1"/>
</dbReference>
<feature type="compositionally biased region" description="Basic and acidic residues" evidence="1">
    <location>
        <begin position="67"/>
        <end position="80"/>
    </location>
</feature>
<comment type="caution">
    <text evidence="2">The sequence shown here is derived from an EMBL/GenBank/DDBJ whole genome shotgun (WGS) entry which is preliminary data.</text>
</comment>
<protein>
    <submittedName>
        <fullName evidence="2">Uncharacterized protein</fullName>
    </submittedName>
</protein>
<dbReference type="InterPro" id="IPR012438">
    <property type="entry name" value="DUF1639"/>
</dbReference>
<sequence length="214" mass="24036">MVMRGSEQQPRPNFMAPSPKGSNPLHSSSFPFLNWGKNRRIRSAAVGCDGGDHRSSASNSDESTATRSKESGEKQPHGGDEDGIAVVRRRLILDLKTETNRMKDAIFRSKEEAVRPWNLRKRRAKVEAPAPADKRRNQSVQLSKKEIEEDFKAMLGHLPPRRPNKRPKHVQKLLDALCPGLWLAEVTVDSYKVIEAAENGNVRHNGKRKVDVGF</sequence>
<feature type="compositionally biased region" description="Polar residues" evidence="1">
    <location>
        <begin position="56"/>
        <end position="66"/>
    </location>
</feature>
<feature type="compositionally biased region" description="Polar residues" evidence="1">
    <location>
        <begin position="1"/>
        <end position="11"/>
    </location>
</feature>
<accession>A0ABD1NHL8</accession>
<evidence type="ECO:0000313" key="2">
    <source>
        <dbReference type="EMBL" id="KAL2347594.1"/>
    </source>
</evidence>
<feature type="compositionally biased region" description="Polar residues" evidence="1">
    <location>
        <begin position="20"/>
        <end position="31"/>
    </location>
</feature>
<evidence type="ECO:0000256" key="1">
    <source>
        <dbReference type="SAM" id="MobiDB-lite"/>
    </source>
</evidence>
<dbReference type="PANTHER" id="PTHR33130:SF43">
    <property type="entry name" value="OS01G0688600 PROTEIN"/>
    <property type="match status" value="1"/>
</dbReference>
<gene>
    <name evidence="2" type="ORF">Fmac_001594</name>
</gene>
<proteinExistence type="predicted"/>
<reference evidence="2 3" key="1">
    <citation type="submission" date="2024-08" db="EMBL/GenBank/DDBJ databases">
        <title>Insights into the chromosomal genome structure of Flemingia macrophylla.</title>
        <authorList>
            <person name="Ding Y."/>
            <person name="Zhao Y."/>
            <person name="Bi W."/>
            <person name="Wu M."/>
            <person name="Zhao G."/>
            <person name="Gong Y."/>
            <person name="Li W."/>
            <person name="Zhang P."/>
        </authorList>
    </citation>
    <scope>NUCLEOTIDE SEQUENCE [LARGE SCALE GENOMIC DNA]</scope>
    <source>
        <strain evidence="2">DYQJB</strain>
        <tissue evidence="2">Leaf</tissue>
    </source>
</reference>
<evidence type="ECO:0000313" key="3">
    <source>
        <dbReference type="Proteomes" id="UP001603857"/>
    </source>
</evidence>
<feature type="region of interest" description="Disordered" evidence="1">
    <location>
        <begin position="1"/>
        <end position="83"/>
    </location>
</feature>
<dbReference type="AlphaFoldDB" id="A0ABD1NHL8"/>
<organism evidence="2 3">
    <name type="scientific">Flemingia macrophylla</name>
    <dbReference type="NCBI Taxonomy" id="520843"/>
    <lineage>
        <taxon>Eukaryota</taxon>
        <taxon>Viridiplantae</taxon>
        <taxon>Streptophyta</taxon>
        <taxon>Embryophyta</taxon>
        <taxon>Tracheophyta</taxon>
        <taxon>Spermatophyta</taxon>
        <taxon>Magnoliopsida</taxon>
        <taxon>eudicotyledons</taxon>
        <taxon>Gunneridae</taxon>
        <taxon>Pentapetalae</taxon>
        <taxon>rosids</taxon>
        <taxon>fabids</taxon>
        <taxon>Fabales</taxon>
        <taxon>Fabaceae</taxon>
        <taxon>Papilionoideae</taxon>
        <taxon>50 kb inversion clade</taxon>
        <taxon>NPAAA clade</taxon>
        <taxon>indigoferoid/millettioid clade</taxon>
        <taxon>Phaseoleae</taxon>
        <taxon>Flemingia</taxon>
    </lineage>
</organism>
<dbReference type="Pfam" id="PF07797">
    <property type="entry name" value="DUF1639"/>
    <property type="match status" value="1"/>
</dbReference>
<dbReference type="Proteomes" id="UP001603857">
    <property type="component" value="Unassembled WGS sequence"/>
</dbReference>
<name>A0ABD1NHL8_9FABA</name>
<dbReference type="EMBL" id="JBGMDY010000001">
    <property type="protein sequence ID" value="KAL2347594.1"/>
    <property type="molecule type" value="Genomic_DNA"/>
</dbReference>